<keyword evidence="2" id="KW-1185">Reference proteome</keyword>
<name>A0ACB5T296_AMBMO</name>
<organism evidence="1 2">
    <name type="scientific">Ambrosiozyma monospora</name>
    <name type="common">Yeast</name>
    <name type="synonym">Endomycopsis monosporus</name>
    <dbReference type="NCBI Taxonomy" id="43982"/>
    <lineage>
        <taxon>Eukaryota</taxon>
        <taxon>Fungi</taxon>
        <taxon>Dikarya</taxon>
        <taxon>Ascomycota</taxon>
        <taxon>Saccharomycotina</taxon>
        <taxon>Pichiomycetes</taxon>
        <taxon>Pichiales</taxon>
        <taxon>Pichiaceae</taxon>
        <taxon>Ambrosiozyma</taxon>
    </lineage>
</organism>
<reference evidence="1" key="1">
    <citation type="submission" date="2023-04" db="EMBL/GenBank/DDBJ databases">
        <title>Ambrosiozyma monospora NBRC 10751.</title>
        <authorList>
            <person name="Ichikawa N."/>
            <person name="Sato H."/>
            <person name="Tonouchi N."/>
        </authorList>
    </citation>
    <scope>NUCLEOTIDE SEQUENCE</scope>
    <source>
        <strain evidence="1">NBRC 10751</strain>
    </source>
</reference>
<dbReference type="EMBL" id="BSXS01002611">
    <property type="protein sequence ID" value="GME79477.1"/>
    <property type="molecule type" value="Genomic_DNA"/>
</dbReference>
<sequence length="280" mass="32147">MTTIEKHNPDQHLSNNMKLPHYQHQNNNKSYTPTLPFLITTTLLITAIITTSIFIIGIDPETILCYLFAIISGTLFRDPEFHRWTKIRFVGLFTVLSLICFWLSLHNELTGAWYGLLDKDSDGEDTGFGFDFDFGLWICVILNVLALTIGFVQGWLLKSYLVAKSLSLQNVFAQLDSQFYGLLTRKSIVTDLQMMPDLEANINGNLGSDIVFPYHDANRVIDDFDEKMSYRDTYSRDVGLTLTDLLEKYQDDPRYVVVWEEKHENDFGYGGASYSYGNWP</sequence>
<evidence type="ECO:0000313" key="2">
    <source>
        <dbReference type="Proteomes" id="UP001165064"/>
    </source>
</evidence>
<accession>A0ACB5T296</accession>
<proteinExistence type="predicted"/>
<dbReference type="Proteomes" id="UP001165064">
    <property type="component" value="Unassembled WGS sequence"/>
</dbReference>
<protein>
    <submittedName>
        <fullName evidence="1">Unnamed protein product</fullName>
    </submittedName>
</protein>
<evidence type="ECO:0000313" key="1">
    <source>
        <dbReference type="EMBL" id="GME79477.1"/>
    </source>
</evidence>
<gene>
    <name evidence="1" type="ORF">Amon02_000397000</name>
</gene>
<comment type="caution">
    <text evidence="1">The sequence shown here is derived from an EMBL/GenBank/DDBJ whole genome shotgun (WGS) entry which is preliminary data.</text>
</comment>